<reference evidence="1" key="2">
    <citation type="journal article" date="2015" name="Data Brief">
        <title>Shoot transcriptome of the giant reed, Arundo donax.</title>
        <authorList>
            <person name="Barrero R.A."/>
            <person name="Guerrero F.D."/>
            <person name="Moolhuijzen P."/>
            <person name="Goolsby J.A."/>
            <person name="Tidwell J."/>
            <person name="Bellgard S.E."/>
            <person name="Bellgard M.I."/>
        </authorList>
    </citation>
    <scope>NUCLEOTIDE SEQUENCE</scope>
    <source>
        <tissue evidence="1">Shoot tissue taken approximately 20 cm above the soil surface</tissue>
    </source>
</reference>
<sequence>MISFITCHC</sequence>
<evidence type="ECO:0000313" key="1">
    <source>
        <dbReference type="EMBL" id="JAD21105.1"/>
    </source>
</evidence>
<protein>
    <submittedName>
        <fullName evidence="1">Uncharacterized protein</fullName>
    </submittedName>
</protein>
<organism evidence="1">
    <name type="scientific">Arundo donax</name>
    <name type="common">Giant reed</name>
    <name type="synonym">Donax arundinaceus</name>
    <dbReference type="NCBI Taxonomy" id="35708"/>
    <lineage>
        <taxon>Eukaryota</taxon>
        <taxon>Viridiplantae</taxon>
        <taxon>Streptophyta</taxon>
        <taxon>Embryophyta</taxon>
        <taxon>Tracheophyta</taxon>
        <taxon>Spermatophyta</taxon>
        <taxon>Magnoliopsida</taxon>
        <taxon>Liliopsida</taxon>
        <taxon>Poales</taxon>
        <taxon>Poaceae</taxon>
        <taxon>PACMAD clade</taxon>
        <taxon>Arundinoideae</taxon>
        <taxon>Arundineae</taxon>
        <taxon>Arundo</taxon>
    </lineage>
</organism>
<accession>A0A0A8Y7I2</accession>
<proteinExistence type="predicted"/>
<dbReference type="EMBL" id="GBRH01276790">
    <property type="protein sequence ID" value="JAD21105.1"/>
    <property type="molecule type" value="Transcribed_RNA"/>
</dbReference>
<reference evidence="1" key="1">
    <citation type="submission" date="2014-09" db="EMBL/GenBank/DDBJ databases">
        <authorList>
            <person name="Magalhaes I.L.F."/>
            <person name="Oliveira U."/>
            <person name="Santos F.R."/>
            <person name="Vidigal T.H.D.A."/>
            <person name="Brescovit A.D."/>
            <person name="Santos A.J."/>
        </authorList>
    </citation>
    <scope>NUCLEOTIDE SEQUENCE</scope>
    <source>
        <tissue evidence="1">Shoot tissue taken approximately 20 cm above the soil surface</tissue>
    </source>
</reference>
<name>A0A0A8Y7I2_ARUDO</name>